<evidence type="ECO:0000256" key="11">
    <source>
        <dbReference type="ARBA" id="ARBA00049714"/>
    </source>
</evidence>
<dbReference type="Proteomes" id="UP000199239">
    <property type="component" value="Unassembled WGS sequence"/>
</dbReference>
<evidence type="ECO:0000256" key="7">
    <source>
        <dbReference type="ARBA" id="ARBA00032722"/>
    </source>
</evidence>
<evidence type="ECO:0000256" key="12">
    <source>
        <dbReference type="ARBA" id="ARBA00049728"/>
    </source>
</evidence>
<reference evidence="15" key="1">
    <citation type="submission" date="2016-10" db="EMBL/GenBank/DDBJ databases">
        <authorList>
            <person name="Varghese N."/>
            <person name="Submissions S."/>
        </authorList>
    </citation>
    <scope>NUCLEOTIDE SEQUENCE [LARGE SCALE GENOMIC DNA]</scope>
    <source>
        <strain evidence="15">DSM 23422</strain>
    </source>
</reference>
<dbReference type="RefSeq" id="WP_093916715.1">
    <property type="nucleotide sequence ID" value="NZ_FPAJ01000004.1"/>
</dbReference>
<dbReference type="GO" id="GO:0050661">
    <property type="term" value="F:NADP binding"/>
    <property type="evidence" value="ECO:0007669"/>
    <property type="project" value="TreeGrafter"/>
</dbReference>
<sequence length="433" mass="46965">MADLRSEFVGIKSPNPFWLASAPPTDKEYNVRRAFEAGWGGVVWKTLGIDPAVVNVNGPRYGAIYGADRRLLGLNNIELITDRPLELNLQEIKTVKRDYPDRAMVVSLMVPCEEEPWKYILPLVEETGADGVELNFGCPHGMSERGMGAAVGQVPEYIEMVTRWVKASTRMPVIVKLTPNIADIRKPAEAAQRGGADAVSLINTINSITSVDLDLFAPEPTIDGKGAHGGYCGPAVKPIALNMVAEIARDPGLAKMPISGIGGVTTWRDAAEFIALGAGNVQVCTAAMTYGFKIVQEMISGLSEYMDEKDMTSIDQLVRKAVPNVTDWNQLNLNYIAKAKINQDLCISCGRCFAACEDTSHQAIAMDDDRVFSVIDDECVACNLCVNVCPVEECITMEAMTPGVTDPRTGKTVEPHYANWTTHPNNPAATAAE</sequence>
<evidence type="ECO:0000256" key="6">
    <source>
        <dbReference type="ARBA" id="ARBA00030119"/>
    </source>
</evidence>
<feature type="domain" description="4Fe-4S ferredoxin-type" evidence="13">
    <location>
        <begin position="370"/>
        <end position="400"/>
    </location>
</feature>
<evidence type="ECO:0000256" key="10">
    <source>
        <dbReference type="ARBA" id="ARBA00049578"/>
    </source>
</evidence>
<name>A0A1I6U4X5_9RHOB</name>
<evidence type="ECO:0000256" key="2">
    <source>
        <dbReference type="ARBA" id="ARBA00022723"/>
    </source>
</evidence>
<dbReference type="GO" id="GO:0051536">
    <property type="term" value="F:iron-sulfur cluster binding"/>
    <property type="evidence" value="ECO:0007669"/>
    <property type="project" value="UniProtKB-KW"/>
</dbReference>
<keyword evidence="4" id="KW-0408">Iron</keyword>
<comment type="subunit">
    <text evidence="11">Heterotetramer of 2 PreA and 2 PreT subunits.</text>
</comment>
<proteinExistence type="inferred from homology"/>
<evidence type="ECO:0000256" key="3">
    <source>
        <dbReference type="ARBA" id="ARBA00023002"/>
    </source>
</evidence>
<dbReference type="GO" id="GO:0004159">
    <property type="term" value="F:dihydropyrimidine dehydrogenase (NAD+) activity"/>
    <property type="evidence" value="ECO:0007669"/>
    <property type="project" value="UniProtKB-EC"/>
</dbReference>
<keyword evidence="15" id="KW-1185">Reference proteome</keyword>
<dbReference type="GO" id="GO:0006210">
    <property type="term" value="P:thymine catabolic process"/>
    <property type="evidence" value="ECO:0007669"/>
    <property type="project" value="TreeGrafter"/>
</dbReference>
<evidence type="ECO:0000256" key="8">
    <source>
        <dbReference type="ARBA" id="ARBA00047685"/>
    </source>
</evidence>
<dbReference type="PANTHER" id="PTHR43073">
    <property type="entry name" value="DIHYDROPYRIMIDINE DEHYDROGENASE [NADP(+)]"/>
    <property type="match status" value="1"/>
</dbReference>
<evidence type="ECO:0000313" key="15">
    <source>
        <dbReference type="Proteomes" id="UP000199239"/>
    </source>
</evidence>
<dbReference type="GO" id="GO:0002058">
    <property type="term" value="F:uracil binding"/>
    <property type="evidence" value="ECO:0007669"/>
    <property type="project" value="TreeGrafter"/>
</dbReference>
<dbReference type="InterPro" id="IPR017896">
    <property type="entry name" value="4Fe4S_Fe-S-bd"/>
</dbReference>
<keyword evidence="5" id="KW-0411">Iron-sulfur</keyword>
<keyword evidence="2" id="KW-0479">Metal-binding</keyword>
<comment type="function">
    <text evidence="10">Involved in pyrimidine base degradation. Catalyzes physiologically the reduction of uracil to 5,6-dihydrouracil (DHU) by using NADH as a specific cosubstrate. It also catalyzes the reverse reaction and the reduction of thymine to 5,6-dihydrothymine (DHT).</text>
</comment>
<comment type="catalytic activity">
    <reaction evidence="8">
        <text>5,6-dihydrothymine + NAD(+) = thymine + NADH + H(+)</text>
        <dbReference type="Rhea" id="RHEA:28791"/>
        <dbReference type="ChEBI" id="CHEBI:15378"/>
        <dbReference type="ChEBI" id="CHEBI:17821"/>
        <dbReference type="ChEBI" id="CHEBI:27468"/>
        <dbReference type="ChEBI" id="CHEBI:57540"/>
        <dbReference type="ChEBI" id="CHEBI:57945"/>
        <dbReference type="EC" id="1.3.1.1"/>
    </reaction>
</comment>
<keyword evidence="3" id="KW-0560">Oxidoreductase</keyword>
<protein>
    <recommendedName>
        <fullName evidence="12">dihydrouracil dehydrogenase (NAD(+))</fullName>
        <ecNumber evidence="12">1.3.1.1</ecNumber>
    </recommendedName>
    <alternativeName>
        <fullName evidence="7">Dihydrothymine dehydrogenase</fullName>
    </alternativeName>
    <alternativeName>
        <fullName evidence="6">Dihydrouracil dehydrogenase</fullName>
    </alternativeName>
</protein>
<evidence type="ECO:0000256" key="4">
    <source>
        <dbReference type="ARBA" id="ARBA00023004"/>
    </source>
</evidence>
<dbReference type="PROSITE" id="PS00198">
    <property type="entry name" value="4FE4S_FER_1"/>
    <property type="match status" value="1"/>
</dbReference>
<comment type="catalytic activity">
    <reaction evidence="9">
        <text>5,6-dihydrouracil + NAD(+) = uracil + NADH + H(+)</text>
        <dbReference type="Rhea" id="RHEA:20189"/>
        <dbReference type="ChEBI" id="CHEBI:15378"/>
        <dbReference type="ChEBI" id="CHEBI:15901"/>
        <dbReference type="ChEBI" id="CHEBI:17568"/>
        <dbReference type="ChEBI" id="CHEBI:57540"/>
        <dbReference type="ChEBI" id="CHEBI:57945"/>
        <dbReference type="EC" id="1.3.1.1"/>
    </reaction>
</comment>
<dbReference type="InterPro" id="IPR017900">
    <property type="entry name" value="4Fe4S_Fe_S_CS"/>
</dbReference>
<evidence type="ECO:0000313" key="14">
    <source>
        <dbReference type="EMBL" id="SFS96451.1"/>
    </source>
</evidence>
<dbReference type="EC" id="1.3.1.1" evidence="12"/>
<dbReference type="AlphaFoldDB" id="A0A1I6U4X5"/>
<dbReference type="Pfam" id="PF14697">
    <property type="entry name" value="Fer4_21"/>
    <property type="match status" value="1"/>
</dbReference>
<organism evidence="14 15">
    <name type="scientific">Sulfitobacter marinus</name>
    <dbReference type="NCBI Taxonomy" id="394264"/>
    <lineage>
        <taxon>Bacteria</taxon>
        <taxon>Pseudomonadati</taxon>
        <taxon>Pseudomonadota</taxon>
        <taxon>Alphaproteobacteria</taxon>
        <taxon>Rhodobacterales</taxon>
        <taxon>Roseobacteraceae</taxon>
        <taxon>Sulfitobacter</taxon>
    </lineage>
</organism>
<evidence type="ECO:0000256" key="9">
    <source>
        <dbReference type="ARBA" id="ARBA00048792"/>
    </source>
</evidence>
<dbReference type="PANTHER" id="PTHR43073:SF2">
    <property type="entry name" value="DIHYDROPYRIMIDINE DEHYDROGENASE [NADP(+)]"/>
    <property type="match status" value="1"/>
</dbReference>
<dbReference type="InterPro" id="IPR013785">
    <property type="entry name" value="Aldolase_TIM"/>
</dbReference>
<dbReference type="GO" id="GO:0006212">
    <property type="term" value="P:uracil catabolic process"/>
    <property type="evidence" value="ECO:0007669"/>
    <property type="project" value="TreeGrafter"/>
</dbReference>
<dbReference type="OrthoDB" id="9794954at2"/>
<evidence type="ECO:0000256" key="1">
    <source>
        <dbReference type="ARBA" id="ARBA00010804"/>
    </source>
</evidence>
<dbReference type="GO" id="GO:0005737">
    <property type="term" value="C:cytoplasm"/>
    <property type="evidence" value="ECO:0007669"/>
    <property type="project" value="InterPro"/>
</dbReference>
<accession>A0A1I6U4X5</accession>
<dbReference type="STRING" id="394264.SAMN04488040_2506"/>
<feature type="domain" description="4Fe-4S ferredoxin-type" evidence="13">
    <location>
        <begin position="337"/>
        <end position="369"/>
    </location>
</feature>
<comment type="similarity">
    <text evidence="1">Belongs to the dihydropyrimidine dehydrogenase family.</text>
</comment>
<evidence type="ECO:0000256" key="5">
    <source>
        <dbReference type="ARBA" id="ARBA00023014"/>
    </source>
</evidence>
<dbReference type="FunFam" id="3.20.20.70:FF:000027">
    <property type="entry name" value="Dihydropyrimidine dehydrogenase [NADP(+)]"/>
    <property type="match status" value="1"/>
</dbReference>
<dbReference type="Pfam" id="PF01180">
    <property type="entry name" value="DHO_dh"/>
    <property type="match status" value="1"/>
</dbReference>
<dbReference type="SUPFAM" id="SSF54862">
    <property type="entry name" value="4Fe-4S ferredoxins"/>
    <property type="match status" value="1"/>
</dbReference>
<dbReference type="NCBIfam" id="NF006183">
    <property type="entry name" value="PRK08318.1"/>
    <property type="match status" value="1"/>
</dbReference>
<dbReference type="SUPFAM" id="SSF51395">
    <property type="entry name" value="FMN-linked oxidoreductases"/>
    <property type="match status" value="1"/>
</dbReference>
<dbReference type="CDD" id="cd02940">
    <property type="entry name" value="DHPD_FMN"/>
    <property type="match status" value="1"/>
</dbReference>
<dbReference type="PROSITE" id="PS51379">
    <property type="entry name" value="4FE4S_FER_2"/>
    <property type="match status" value="2"/>
</dbReference>
<evidence type="ECO:0000259" key="13">
    <source>
        <dbReference type="PROSITE" id="PS51379"/>
    </source>
</evidence>
<dbReference type="EMBL" id="FPAJ01000004">
    <property type="protein sequence ID" value="SFS96451.1"/>
    <property type="molecule type" value="Genomic_DNA"/>
</dbReference>
<dbReference type="GO" id="GO:0046872">
    <property type="term" value="F:metal ion binding"/>
    <property type="evidence" value="ECO:0007669"/>
    <property type="project" value="UniProtKB-KW"/>
</dbReference>
<gene>
    <name evidence="14" type="ORF">SAMN04488040_2506</name>
</gene>
<dbReference type="Gene3D" id="3.20.20.70">
    <property type="entry name" value="Aldolase class I"/>
    <property type="match status" value="1"/>
</dbReference>
<dbReference type="InterPro" id="IPR005720">
    <property type="entry name" value="Dihydroorotate_DH_cat"/>
</dbReference>
<dbReference type="Gene3D" id="3.30.70.20">
    <property type="match status" value="1"/>
</dbReference>